<keyword evidence="3" id="KW-0539">Nucleus</keyword>
<dbReference type="PANTHER" id="PTHR44133:SF2">
    <property type="entry name" value="CLEAVAGE STIMULATION FACTOR SUBUNIT 1"/>
    <property type="match status" value="1"/>
</dbReference>
<keyword evidence="5" id="KW-0853">WD repeat</keyword>
<gene>
    <name evidence="6" type="ORF">BaOVIS_023720</name>
</gene>
<dbReference type="AlphaFoldDB" id="A0A9W5TBV8"/>
<dbReference type="Pfam" id="PF00400">
    <property type="entry name" value="WD40"/>
    <property type="match status" value="4"/>
</dbReference>
<name>A0A9W5TBV8_BABOV</name>
<dbReference type="Gene3D" id="2.130.10.10">
    <property type="entry name" value="YVTN repeat-like/Quinoprotein amine dehydrogenase"/>
    <property type="match status" value="2"/>
</dbReference>
<dbReference type="GO" id="GO:0005848">
    <property type="term" value="C:mRNA cleavage stimulating factor complex"/>
    <property type="evidence" value="ECO:0007669"/>
    <property type="project" value="InterPro"/>
</dbReference>
<keyword evidence="7" id="KW-1185">Reference proteome</keyword>
<dbReference type="InterPro" id="IPR001680">
    <property type="entry name" value="WD40_rpt"/>
</dbReference>
<sequence>MDSEKLLFYEALLQQLQDDGFDDVIANLKQHVKVEPNGLLRKNHLFELFRNTAYLSSRVVSGVDSSDPEALAHSSESRILDVLNTVDNSGVILDPLFKITGFGKFCDFPTYRPCVTVTESYDGSLLATAGAGGALHIIPTVEANSDGMNRKPNWQVTTRLHGHQEDVEAIDFHPRRNIIASGSSSHSIIIHDINLSNGFINSASDIQHLPNNSKIRCLRFHPCGDFLYTGTDSSIVRLYDVTTGACFTSTQIRQQHQGGGVNDCDVLHSGGLFFTGGDDGSMLIWDGKTLDVLKSFDNIHGGTPVTSINCDKHDFYVVSSGQDGTTKVFDLRMMREMTSVGNANRPGAVRTISDFMLNSHYIATLSSIKSGRRATSEVHIYCIDTGSQEADISNVLGRSPITAMMASRHQMALYLLAEDASCKVVNIFDPSA</sequence>
<dbReference type="Proteomes" id="UP001057455">
    <property type="component" value="Unassembled WGS sequence"/>
</dbReference>
<dbReference type="EMBL" id="BLIY01000017">
    <property type="protein sequence ID" value="GFE54968.1"/>
    <property type="molecule type" value="Genomic_DNA"/>
</dbReference>
<feature type="repeat" description="WD" evidence="5">
    <location>
        <begin position="160"/>
        <end position="194"/>
    </location>
</feature>
<reference evidence="6" key="1">
    <citation type="submission" date="2019-12" db="EMBL/GenBank/DDBJ databases">
        <title>Genome sequence of Babesia ovis.</title>
        <authorList>
            <person name="Yamagishi J."/>
            <person name="Sevinc F."/>
            <person name="Xuan X."/>
        </authorList>
    </citation>
    <scope>NUCLEOTIDE SEQUENCE</scope>
    <source>
        <strain evidence="6">Selcuk</strain>
    </source>
</reference>
<keyword evidence="2" id="KW-0507">mRNA processing</keyword>
<dbReference type="PANTHER" id="PTHR44133">
    <property type="entry name" value="CLEAVAGE STIMULATION FACTOR SUBUNIT 1"/>
    <property type="match status" value="1"/>
</dbReference>
<dbReference type="InterPro" id="IPR015943">
    <property type="entry name" value="WD40/YVTN_repeat-like_dom_sf"/>
</dbReference>
<evidence type="ECO:0000256" key="3">
    <source>
        <dbReference type="ARBA" id="ARBA00023242"/>
    </source>
</evidence>
<dbReference type="PROSITE" id="PS50082">
    <property type="entry name" value="WD_REPEATS_2"/>
    <property type="match status" value="1"/>
</dbReference>
<evidence type="ECO:0000256" key="5">
    <source>
        <dbReference type="PROSITE-ProRule" id="PRU00221"/>
    </source>
</evidence>
<comment type="subcellular location">
    <subcellularLocation>
        <location evidence="1">Nucleus</location>
    </subcellularLocation>
</comment>
<dbReference type="SUPFAM" id="SSF50978">
    <property type="entry name" value="WD40 repeat-like"/>
    <property type="match status" value="1"/>
</dbReference>
<proteinExistence type="predicted"/>
<dbReference type="GO" id="GO:0031124">
    <property type="term" value="P:mRNA 3'-end processing"/>
    <property type="evidence" value="ECO:0007669"/>
    <property type="project" value="InterPro"/>
</dbReference>
<dbReference type="InterPro" id="IPR036322">
    <property type="entry name" value="WD40_repeat_dom_sf"/>
</dbReference>
<dbReference type="InterPro" id="IPR044633">
    <property type="entry name" value="CstF1-like"/>
</dbReference>
<evidence type="ECO:0000256" key="4">
    <source>
        <dbReference type="ARBA" id="ARBA00029851"/>
    </source>
</evidence>
<dbReference type="OrthoDB" id="71437at2759"/>
<dbReference type="SMART" id="SM00320">
    <property type="entry name" value="WD40"/>
    <property type="match status" value="4"/>
</dbReference>
<evidence type="ECO:0000313" key="7">
    <source>
        <dbReference type="Proteomes" id="UP001057455"/>
    </source>
</evidence>
<evidence type="ECO:0000256" key="1">
    <source>
        <dbReference type="ARBA" id="ARBA00004123"/>
    </source>
</evidence>
<protein>
    <recommendedName>
        <fullName evidence="4">Cleavage stimulation factor 50 kDa subunit</fullName>
    </recommendedName>
</protein>
<evidence type="ECO:0000256" key="2">
    <source>
        <dbReference type="ARBA" id="ARBA00022664"/>
    </source>
</evidence>
<dbReference type="GO" id="GO:0003723">
    <property type="term" value="F:RNA binding"/>
    <property type="evidence" value="ECO:0007669"/>
    <property type="project" value="TreeGrafter"/>
</dbReference>
<accession>A0A9W5TBV8</accession>
<comment type="caution">
    <text evidence="6">The sequence shown here is derived from an EMBL/GenBank/DDBJ whole genome shotgun (WGS) entry which is preliminary data.</text>
</comment>
<organism evidence="6 7">
    <name type="scientific">Babesia ovis</name>
    <dbReference type="NCBI Taxonomy" id="5869"/>
    <lineage>
        <taxon>Eukaryota</taxon>
        <taxon>Sar</taxon>
        <taxon>Alveolata</taxon>
        <taxon>Apicomplexa</taxon>
        <taxon>Aconoidasida</taxon>
        <taxon>Piroplasmida</taxon>
        <taxon>Babesiidae</taxon>
        <taxon>Babesia</taxon>
    </lineage>
</organism>
<evidence type="ECO:0000313" key="6">
    <source>
        <dbReference type="EMBL" id="GFE54968.1"/>
    </source>
</evidence>